<protein>
    <recommendedName>
        <fullName evidence="12">Peptidase S1 domain-containing protein</fullName>
    </recommendedName>
</protein>
<feature type="chain" id="PRO_5009115591" description="Peptidase S1 domain-containing protein" evidence="11">
    <location>
        <begin position="18"/>
        <end position="300"/>
    </location>
</feature>
<feature type="signal peptide" evidence="11">
    <location>
        <begin position="1"/>
        <end position="17"/>
    </location>
</feature>
<comment type="function">
    <text evidence="9">Fibrinolytic activity; shows preferential cleavage of Arg-Gly bonds in all three fibrinogen chains. Contact with the caterpillars causes severe bleeding, due the anticoagulant effect of the protein.</text>
</comment>
<dbReference type="PROSITE" id="PS50240">
    <property type="entry name" value="TRYPSIN_DOM"/>
    <property type="match status" value="1"/>
</dbReference>
<dbReference type="OrthoDB" id="8189841at2759"/>
<keyword evidence="11" id="KW-0732">Signal</keyword>
<feature type="domain" description="Peptidase S1" evidence="12">
    <location>
        <begin position="29"/>
        <end position="272"/>
    </location>
</feature>
<evidence type="ECO:0000256" key="8">
    <source>
        <dbReference type="ARBA" id="ARBA00023240"/>
    </source>
</evidence>
<dbReference type="Gene3D" id="2.40.10.10">
    <property type="entry name" value="Trypsin-like serine proteases"/>
    <property type="match status" value="1"/>
</dbReference>
<name>A0A1E1WN59_PECGO</name>
<dbReference type="GO" id="GO:0005576">
    <property type="term" value="C:extracellular region"/>
    <property type="evidence" value="ECO:0007669"/>
    <property type="project" value="UniProtKB-SubCell"/>
</dbReference>
<dbReference type="SUPFAM" id="SSF50494">
    <property type="entry name" value="Trypsin-like serine proteases"/>
    <property type="match status" value="1"/>
</dbReference>
<evidence type="ECO:0000256" key="9">
    <source>
        <dbReference type="ARBA" id="ARBA00055534"/>
    </source>
</evidence>
<keyword evidence="3" id="KW-0800">Toxin</keyword>
<dbReference type="InterPro" id="IPR043504">
    <property type="entry name" value="Peptidase_S1_PA_chymotrypsin"/>
</dbReference>
<dbReference type="CDD" id="cd00190">
    <property type="entry name" value="Tryp_SPc"/>
    <property type="match status" value="1"/>
</dbReference>
<keyword evidence="10" id="KW-1205">Fibrinolytic toxin</keyword>
<evidence type="ECO:0000256" key="7">
    <source>
        <dbReference type="ARBA" id="ARBA00023157"/>
    </source>
</evidence>
<keyword evidence="4" id="KW-0645">Protease</keyword>
<comment type="subcellular location">
    <subcellularLocation>
        <location evidence="1">Secreted</location>
        <location evidence="1">Extracellular space</location>
    </subcellularLocation>
</comment>
<evidence type="ECO:0000256" key="5">
    <source>
        <dbReference type="ARBA" id="ARBA00022801"/>
    </source>
</evidence>
<dbReference type="PANTHER" id="PTHR24276">
    <property type="entry name" value="POLYSERASE-RELATED"/>
    <property type="match status" value="1"/>
</dbReference>
<reference evidence="13" key="1">
    <citation type="submission" date="2015-09" db="EMBL/GenBank/DDBJ databases">
        <title>De novo assembly of Pectinophora gossypiella (Pink Bollworm) gut transcriptome.</title>
        <authorList>
            <person name="Tassone E.E."/>
        </authorList>
    </citation>
    <scope>NUCLEOTIDE SEQUENCE</scope>
</reference>
<sequence length="300" mass="31419">MDKFWCVLALTALCVNAVPLESDGVSTRIINGNEATYDQFPYAVSLQTTTAGVHSCGGVLVTLQHVLTAATCVTETLANGTIVVKNTSTYRIFGGAASLSNSTAERVRDIANFTVHPGYTSAPAYRHDIAVITLTAPFAGGTVTPLALPAADFNPADFTPCTVAGWGAVAGNTPNVMSPVLRYANKYVYNQNLCMLVFNTNPTSANVFPTNVCAASDDMLTASCNGDNGNALVCDDTLTGVSFYGSSCTPSALPELYTRVSNYTTWIRSVTSAGGPGFTPGLFMLSLLTVSQVVFAKVVS</sequence>
<dbReference type="SMART" id="SM00020">
    <property type="entry name" value="Tryp_SPc"/>
    <property type="match status" value="1"/>
</dbReference>
<dbReference type="EMBL" id="GDQN01002614">
    <property type="protein sequence ID" value="JAT88440.1"/>
    <property type="molecule type" value="Transcribed_RNA"/>
</dbReference>
<evidence type="ECO:0000313" key="13">
    <source>
        <dbReference type="EMBL" id="JAT88440.1"/>
    </source>
</evidence>
<dbReference type="FunFam" id="2.40.10.10:FF:000068">
    <property type="entry name" value="transmembrane protease serine 2"/>
    <property type="match status" value="1"/>
</dbReference>
<evidence type="ECO:0000259" key="12">
    <source>
        <dbReference type="PROSITE" id="PS50240"/>
    </source>
</evidence>
<keyword evidence="5" id="KW-0378">Hydrolase</keyword>
<dbReference type="InterPro" id="IPR009003">
    <property type="entry name" value="Peptidase_S1_PA"/>
</dbReference>
<keyword evidence="8" id="KW-1199">Hemostasis impairing toxin</keyword>
<dbReference type="GO" id="GO:0090729">
    <property type="term" value="F:toxin activity"/>
    <property type="evidence" value="ECO:0007669"/>
    <property type="project" value="UniProtKB-KW"/>
</dbReference>
<evidence type="ECO:0000256" key="3">
    <source>
        <dbReference type="ARBA" id="ARBA00022656"/>
    </source>
</evidence>
<evidence type="ECO:0000256" key="2">
    <source>
        <dbReference type="ARBA" id="ARBA00007664"/>
    </source>
</evidence>
<dbReference type="PANTHER" id="PTHR24276:SF96">
    <property type="entry name" value="PEPTIDASE S1 DOMAIN-CONTAINING PROTEIN"/>
    <property type="match status" value="1"/>
</dbReference>
<accession>A0A1E1WN59</accession>
<comment type="similarity">
    <text evidence="2">Belongs to the peptidase S1 family.</text>
</comment>
<evidence type="ECO:0000256" key="1">
    <source>
        <dbReference type="ARBA" id="ARBA00004239"/>
    </source>
</evidence>
<evidence type="ECO:0000256" key="6">
    <source>
        <dbReference type="ARBA" id="ARBA00022825"/>
    </source>
</evidence>
<evidence type="ECO:0000256" key="10">
    <source>
        <dbReference type="ARBA" id="ARBA00084094"/>
    </source>
</evidence>
<proteinExistence type="inferred from homology"/>
<gene>
    <name evidence="13" type="ORF">g.14888</name>
</gene>
<dbReference type="PRINTS" id="PR00722">
    <property type="entry name" value="CHYMOTRYPSIN"/>
</dbReference>
<organism evidence="13">
    <name type="scientific">Pectinophora gossypiella</name>
    <name type="common">Cotton pink bollworm</name>
    <name type="synonym">Depressaria gossypiella</name>
    <dbReference type="NCBI Taxonomy" id="13191"/>
    <lineage>
        <taxon>Eukaryota</taxon>
        <taxon>Metazoa</taxon>
        <taxon>Ecdysozoa</taxon>
        <taxon>Arthropoda</taxon>
        <taxon>Hexapoda</taxon>
        <taxon>Insecta</taxon>
        <taxon>Pterygota</taxon>
        <taxon>Neoptera</taxon>
        <taxon>Endopterygota</taxon>
        <taxon>Lepidoptera</taxon>
        <taxon>Glossata</taxon>
        <taxon>Ditrysia</taxon>
        <taxon>Gelechioidea</taxon>
        <taxon>Gelechiidae</taxon>
        <taxon>Apatetrinae</taxon>
        <taxon>Pectinophora</taxon>
    </lineage>
</organism>
<dbReference type="AlphaFoldDB" id="A0A1E1WN59"/>
<dbReference type="InterPro" id="IPR050430">
    <property type="entry name" value="Peptidase_S1"/>
</dbReference>
<dbReference type="InterPro" id="IPR001314">
    <property type="entry name" value="Peptidase_S1A"/>
</dbReference>
<evidence type="ECO:0000256" key="4">
    <source>
        <dbReference type="ARBA" id="ARBA00022670"/>
    </source>
</evidence>
<keyword evidence="6" id="KW-0720">Serine protease</keyword>
<dbReference type="GO" id="GO:0006508">
    <property type="term" value="P:proteolysis"/>
    <property type="evidence" value="ECO:0007669"/>
    <property type="project" value="UniProtKB-KW"/>
</dbReference>
<keyword evidence="7" id="KW-1015">Disulfide bond</keyword>
<dbReference type="GO" id="GO:0004252">
    <property type="term" value="F:serine-type endopeptidase activity"/>
    <property type="evidence" value="ECO:0007669"/>
    <property type="project" value="InterPro"/>
</dbReference>
<dbReference type="Pfam" id="PF00089">
    <property type="entry name" value="Trypsin"/>
    <property type="match status" value="1"/>
</dbReference>
<dbReference type="InterPro" id="IPR001254">
    <property type="entry name" value="Trypsin_dom"/>
</dbReference>
<evidence type="ECO:0000256" key="11">
    <source>
        <dbReference type="SAM" id="SignalP"/>
    </source>
</evidence>